<keyword evidence="14" id="KW-1185">Reference proteome</keyword>
<dbReference type="GO" id="GO:0004814">
    <property type="term" value="F:arginine-tRNA ligase activity"/>
    <property type="evidence" value="ECO:0007669"/>
    <property type="project" value="InterPro"/>
</dbReference>
<comment type="subcellular location">
    <subcellularLocation>
        <location evidence="1 11">Cytoplasm</location>
    </subcellularLocation>
</comment>
<keyword evidence="4 11" id="KW-0963">Cytoplasm</keyword>
<dbReference type="GO" id="GO:0005524">
    <property type="term" value="F:ATP binding"/>
    <property type="evidence" value="ECO:0007669"/>
    <property type="project" value="UniProtKB-UniRule"/>
</dbReference>
<dbReference type="Proteomes" id="UP000199093">
    <property type="component" value="Unassembled WGS sequence"/>
</dbReference>
<evidence type="ECO:0000256" key="9">
    <source>
        <dbReference type="ARBA" id="ARBA00023146"/>
    </source>
</evidence>
<dbReference type="GO" id="GO:0004820">
    <property type="term" value="F:glycine-tRNA ligase activity"/>
    <property type="evidence" value="ECO:0007669"/>
    <property type="project" value="UniProtKB-UniRule"/>
</dbReference>
<reference evidence="13 14" key="1">
    <citation type="submission" date="2016-10" db="EMBL/GenBank/DDBJ databases">
        <authorList>
            <person name="de Groot N.N."/>
        </authorList>
    </citation>
    <scope>NUCLEOTIDE SEQUENCE [LARGE SCALE GENOMIC DNA]</scope>
    <source>
        <strain evidence="13 14">DSM 26424</strain>
    </source>
</reference>
<dbReference type="EC" id="6.1.1.14" evidence="11"/>
<evidence type="ECO:0000256" key="11">
    <source>
        <dbReference type="HAMAP-Rule" id="MF_00255"/>
    </source>
</evidence>
<dbReference type="GO" id="GO:0005829">
    <property type="term" value="C:cytosol"/>
    <property type="evidence" value="ECO:0007669"/>
    <property type="project" value="TreeGrafter"/>
</dbReference>
<keyword evidence="7 11" id="KW-0067">ATP-binding</keyword>
<evidence type="ECO:0000259" key="12">
    <source>
        <dbReference type="Pfam" id="PF05746"/>
    </source>
</evidence>
<evidence type="ECO:0000256" key="6">
    <source>
        <dbReference type="ARBA" id="ARBA00022741"/>
    </source>
</evidence>
<dbReference type="NCBIfam" id="TIGR00211">
    <property type="entry name" value="glyS"/>
    <property type="match status" value="1"/>
</dbReference>
<comment type="similarity">
    <text evidence="2 11">Belongs to the class-II aminoacyl-tRNA synthetase family.</text>
</comment>
<dbReference type="HAMAP" id="MF_00255">
    <property type="entry name" value="Gly_tRNA_synth_beta"/>
    <property type="match status" value="1"/>
</dbReference>
<evidence type="ECO:0000313" key="14">
    <source>
        <dbReference type="Proteomes" id="UP000199093"/>
    </source>
</evidence>
<evidence type="ECO:0000256" key="8">
    <source>
        <dbReference type="ARBA" id="ARBA00022917"/>
    </source>
</evidence>
<dbReference type="InterPro" id="IPR008909">
    <property type="entry name" value="DALR_anticod-bd"/>
</dbReference>
<feature type="domain" description="DALR anticodon binding" evidence="12">
    <location>
        <begin position="645"/>
        <end position="744"/>
    </location>
</feature>
<accession>A0A1G8MEH6</accession>
<comment type="subunit">
    <text evidence="3 11">Tetramer of two alpha and two beta subunits.</text>
</comment>
<evidence type="ECO:0000256" key="4">
    <source>
        <dbReference type="ARBA" id="ARBA00022490"/>
    </source>
</evidence>
<dbReference type="PANTHER" id="PTHR30075:SF2">
    <property type="entry name" value="GLYCINE--TRNA LIGASE, CHLOROPLASTIC_MITOCHONDRIAL 2"/>
    <property type="match status" value="1"/>
</dbReference>
<sequence length="756" mass="82434">MPDLLIELFSEEIPARMQRRAAEDLKALVTDGLVEAGLTYAGAAAFSTPRRLTLAIEGLLAASPATREERRGPKADAPEKAIEGFLRGAGVTREQCEIREDKKGAVLFALIEKPGRPAPEIVAEVLERVIRSFPWPKSMRWGAGSLRWVRPLHRILCVLTTEAGAEVVPLTVDGIEAGNVTEGHRFMGGAPFTVSSFEDYEAKLKRAFVILNPEERAEAIWHDATNRAFASGLEVVEDRGLLAEVAGLVEWPVVLMGEIGADFLHLPPEVLQTSMKEHQKFFSVKNPATGRIERFVTVANIETADHGATILAGNRKVLAARLSDARFFWDNDLRVARGPGLAAWTDRLDNVTFHNKLGSQKARIDRIAALAREIAPMVGADADLAETAARVAKADLSSEMVYEFPELQGLMGRYYAEAAGLPTEVAAAAQEHYSPLGPSDSVPTAPVSVAVALADKLDTLTGFWAIDEKPTGSKDPYALRRAALGVIRLVLANGLRLPLSSKVESSIIVLYRNLAEQKRFWAKYIETDSDQGNSGGLNWDQSYVQGNFQLSMLKEPWSEGDITEKTAQENVLGTLSVPETCAADLLAFFHDRLKVHLKDEGIRHDVIDACLAMPGSDDLALVVARARALQGFMGSEDGTNLVQGFKRANNILTQAEEKDGVEYSFGADLKFTETEEERALFAALDAAEARIAPAMAAEDFAAAMSAMASLRAPIDAFFTAVQVNADNQIVRRNRLNLLARIRKICLQVADLTRLEG</sequence>
<evidence type="ECO:0000256" key="2">
    <source>
        <dbReference type="ARBA" id="ARBA00008226"/>
    </source>
</evidence>
<dbReference type="GO" id="GO:0006420">
    <property type="term" value="P:arginyl-tRNA aminoacylation"/>
    <property type="evidence" value="ECO:0007669"/>
    <property type="project" value="InterPro"/>
</dbReference>
<dbReference type="Pfam" id="PF05746">
    <property type="entry name" value="DALR_1"/>
    <property type="match status" value="1"/>
</dbReference>
<keyword evidence="8 11" id="KW-0648">Protein biosynthesis</keyword>
<evidence type="ECO:0000256" key="10">
    <source>
        <dbReference type="ARBA" id="ARBA00047937"/>
    </source>
</evidence>
<dbReference type="InterPro" id="IPR015944">
    <property type="entry name" value="Gly-tRNA-synth_bsu"/>
</dbReference>
<dbReference type="RefSeq" id="WP_089846616.1">
    <property type="nucleotide sequence ID" value="NZ_FNEJ01000008.1"/>
</dbReference>
<dbReference type="Pfam" id="PF02092">
    <property type="entry name" value="tRNA_synt_2f"/>
    <property type="match status" value="1"/>
</dbReference>
<proteinExistence type="inferred from homology"/>
<dbReference type="GO" id="GO:0006426">
    <property type="term" value="P:glycyl-tRNA aminoacylation"/>
    <property type="evidence" value="ECO:0007669"/>
    <property type="project" value="UniProtKB-UniRule"/>
</dbReference>
<evidence type="ECO:0000256" key="7">
    <source>
        <dbReference type="ARBA" id="ARBA00022840"/>
    </source>
</evidence>
<dbReference type="EMBL" id="FNEJ01000008">
    <property type="protein sequence ID" value="SDI66379.1"/>
    <property type="molecule type" value="Genomic_DNA"/>
</dbReference>
<evidence type="ECO:0000256" key="1">
    <source>
        <dbReference type="ARBA" id="ARBA00004496"/>
    </source>
</evidence>
<dbReference type="PANTHER" id="PTHR30075">
    <property type="entry name" value="GLYCYL-TRNA SYNTHETASE"/>
    <property type="match status" value="1"/>
</dbReference>
<evidence type="ECO:0000256" key="3">
    <source>
        <dbReference type="ARBA" id="ARBA00011209"/>
    </source>
</evidence>
<evidence type="ECO:0000313" key="13">
    <source>
        <dbReference type="EMBL" id="SDI66379.1"/>
    </source>
</evidence>
<dbReference type="STRING" id="555512.SAMN04487993_10086"/>
<organism evidence="13 14">
    <name type="scientific">Salipiger marinus</name>
    <dbReference type="NCBI Taxonomy" id="555512"/>
    <lineage>
        <taxon>Bacteria</taxon>
        <taxon>Pseudomonadati</taxon>
        <taxon>Pseudomonadota</taxon>
        <taxon>Alphaproteobacteria</taxon>
        <taxon>Rhodobacterales</taxon>
        <taxon>Roseobacteraceae</taxon>
        <taxon>Salipiger</taxon>
    </lineage>
</organism>
<dbReference type="OrthoDB" id="9775440at2"/>
<keyword evidence="9 11" id="KW-0030">Aminoacyl-tRNA synthetase</keyword>
<keyword evidence="6 11" id="KW-0547">Nucleotide-binding</keyword>
<dbReference type="PROSITE" id="PS50861">
    <property type="entry name" value="AA_TRNA_LIGASE_II_GLYAB"/>
    <property type="match status" value="1"/>
</dbReference>
<evidence type="ECO:0000256" key="5">
    <source>
        <dbReference type="ARBA" id="ARBA00022598"/>
    </source>
</evidence>
<keyword evidence="5 11" id="KW-0436">Ligase</keyword>
<dbReference type="AlphaFoldDB" id="A0A1G8MEH6"/>
<comment type="catalytic activity">
    <reaction evidence="10 11">
        <text>tRNA(Gly) + glycine + ATP = glycyl-tRNA(Gly) + AMP + diphosphate</text>
        <dbReference type="Rhea" id="RHEA:16013"/>
        <dbReference type="Rhea" id="RHEA-COMP:9664"/>
        <dbReference type="Rhea" id="RHEA-COMP:9683"/>
        <dbReference type="ChEBI" id="CHEBI:30616"/>
        <dbReference type="ChEBI" id="CHEBI:33019"/>
        <dbReference type="ChEBI" id="CHEBI:57305"/>
        <dbReference type="ChEBI" id="CHEBI:78442"/>
        <dbReference type="ChEBI" id="CHEBI:78522"/>
        <dbReference type="ChEBI" id="CHEBI:456215"/>
        <dbReference type="EC" id="6.1.1.14"/>
    </reaction>
</comment>
<gene>
    <name evidence="11" type="primary">glyS</name>
    <name evidence="13" type="ORF">SAMN04487993_10086</name>
</gene>
<dbReference type="PRINTS" id="PR01045">
    <property type="entry name" value="TRNASYNTHGB"/>
</dbReference>
<dbReference type="InterPro" id="IPR006194">
    <property type="entry name" value="Gly-tRNA-synth_heterodimer"/>
</dbReference>
<dbReference type="SUPFAM" id="SSF109604">
    <property type="entry name" value="HD-domain/PDEase-like"/>
    <property type="match status" value="1"/>
</dbReference>
<protein>
    <recommendedName>
        <fullName evidence="11">Glycine--tRNA ligase beta subunit</fullName>
        <ecNumber evidence="11">6.1.1.14</ecNumber>
    </recommendedName>
    <alternativeName>
        <fullName evidence="11">Glycyl-tRNA synthetase beta subunit</fullName>
        <shortName evidence="11">GlyRS</shortName>
    </alternativeName>
</protein>
<name>A0A1G8MEH6_9RHOB</name>